<gene>
    <name evidence="2" type="ORF">S7711_05184</name>
</gene>
<dbReference type="InterPro" id="IPR036249">
    <property type="entry name" value="Thioredoxin-like_sf"/>
</dbReference>
<dbReference type="OrthoDB" id="10253744at2759"/>
<accession>A0A084ANE9</accession>
<dbReference type="CDD" id="cd03062">
    <property type="entry name" value="TRX_Fd_Sucrase"/>
    <property type="match status" value="1"/>
</dbReference>
<feature type="compositionally biased region" description="Basic and acidic residues" evidence="1">
    <location>
        <begin position="311"/>
        <end position="320"/>
    </location>
</feature>
<dbReference type="AlphaFoldDB" id="A0A084ANE9"/>
<dbReference type="Gene3D" id="3.40.30.10">
    <property type="entry name" value="Glutaredoxin"/>
    <property type="match status" value="1"/>
</dbReference>
<dbReference type="PANTHER" id="PTHR31902:SF14">
    <property type="entry name" value="ACTIN PATCHES DISTAL PROTEIN 1"/>
    <property type="match status" value="1"/>
</dbReference>
<dbReference type="Proteomes" id="UP000028045">
    <property type="component" value="Unassembled WGS sequence"/>
</dbReference>
<protein>
    <recommendedName>
        <fullName evidence="4">Actin patches distal protein 1</fullName>
    </recommendedName>
</protein>
<evidence type="ECO:0000313" key="3">
    <source>
        <dbReference type="Proteomes" id="UP000028045"/>
    </source>
</evidence>
<name>A0A084ANE9_STACB</name>
<sequence length="375" mass="40480">MAPWPSASSSASSFPQPPPGYRTPAKQKMAQALQSLLGSVMGRPAAAGAGPTPMAELFVKTDPAADGDDCLRDCDSCTVKYPRGFSIDEADALYGYVKGWSTHLLVATGKADWVRDVADEKGSVMQAVEKAESPSNGRLMLSASNMPTPHDTNDYSEPTTVLLLPAFTLVRNVHPTNVPQLIKHVINHAPTTTSPLEPSASLPTTLPSSDPAISAFHLEMAACPHSAVILMCSQKTRDARCGQSAPLLRKELERHLRPLGLYRDMHDERPGGVGIYFISHVGGHKYSANVMVYRRPNAFGQDDPPPEEDAAEVKGEEDAAEVKGDVGAAQGIWLARVRPEDCENLVKYTVLKGKVVKPESQLRGGFDRARGKMSW</sequence>
<reference evidence="2 3" key="1">
    <citation type="journal article" date="2014" name="BMC Genomics">
        <title>Comparative genome sequencing reveals chemotype-specific gene clusters in the toxigenic black mold Stachybotrys.</title>
        <authorList>
            <person name="Semeiks J."/>
            <person name="Borek D."/>
            <person name="Otwinowski Z."/>
            <person name="Grishin N.V."/>
        </authorList>
    </citation>
    <scope>NUCLEOTIDE SEQUENCE [LARGE SCALE GENOMIC DNA]</scope>
    <source>
        <strain evidence="3">CBS 109288 / IBT 7711</strain>
    </source>
</reference>
<dbReference type="Pfam" id="PF06999">
    <property type="entry name" value="Suc_Fer-like"/>
    <property type="match status" value="1"/>
</dbReference>
<keyword evidence="3" id="KW-1185">Reference proteome</keyword>
<evidence type="ECO:0008006" key="4">
    <source>
        <dbReference type="Google" id="ProtNLM"/>
    </source>
</evidence>
<evidence type="ECO:0000256" key="1">
    <source>
        <dbReference type="SAM" id="MobiDB-lite"/>
    </source>
</evidence>
<dbReference type="InterPro" id="IPR009737">
    <property type="entry name" value="Aim32/Apd1-like"/>
</dbReference>
<proteinExistence type="predicted"/>
<feature type="compositionally biased region" description="Low complexity" evidence="1">
    <location>
        <begin position="1"/>
        <end position="14"/>
    </location>
</feature>
<organism evidence="2 3">
    <name type="scientific">Stachybotrys chartarum (strain CBS 109288 / IBT 7711)</name>
    <name type="common">Toxic black mold</name>
    <name type="synonym">Stilbospora chartarum</name>
    <dbReference type="NCBI Taxonomy" id="1280523"/>
    <lineage>
        <taxon>Eukaryota</taxon>
        <taxon>Fungi</taxon>
        <taxon>Dikarya</taxon>
        <taxon>Ascomycota</taxon>
        <taxon>Pezizomycotina</taxon>
        <taxon>Sordariomycetes</taxon>
        <taxon>Hypocreomycetidae</taxon>
        <taxon>Hypocreales</taxon>
        <taxon>Stachybotryaceae</taxon>
        <taxon>Stachybotrys</taxon>
    </lineage>
</organism>
<feature type="region of interest" description="Disordered" evidence="1">
    <location>
        <begin position="1"/>
        <end position="26"/>
    </location>
</feature>
<dbReference type="EMBL" id="KL648641">
    <property type="protein sequence ID" value="KEY66828.1"/>
    <property type="molecule type" value="Genomic_DNA"/>
</dbReference>
<dbReference type="SUPFAM" id="SSF52833">
    <property type="entry name" value="Thioredoxin-like"/>
    <property type="match status" value="1"/>
</dbReference>
<dbReference type="HOGENOM" id="CLU_033921_0_0_1"/>
<evidence type="ECO:0000313" key="2">
    <source>
        <dbReference type="EMBL" id="KEY66828.1"/>
    </source>
</evidence>
<dbReference type="PANTHER" id="PTHR31902">
    <property type="entry name" value="ACTIN PATCHES DISTAL PROTEIN 1"/>
    <property type="match status" value="1"/>
</dbReference>
<feature type="region of interest" description="Disordered" evidence="1">
    <location>
        <begin position="298"/>
        <end position="320"/>
    </location>
</feature>